<evidence type="ECO:0000313" key="4">
    <source>
        <dbReference type="Proteomes" id="UP000245207"/>
    </source>
</evidence>
<evidence type="ECO:0000259" key="2">
    <source>
        <dbReference type="PROSITE" id="PS50053"/>
    </source>
</evidence>
<feature type="compositionally biased region" description="Basic residues" evidence="1">
    <location>
        <begin position="1"/>
        <end position="11"/>
    </location>
</feature>
<reference evidence="3 4" key="1">
    <citation type="journal article" date="2018" name="Mol. Plant">
        <title>The genome of Artemisia annua provides insight into the evolution of Asteraceae family and artemisinin biosynthesis.</title>
        <authorList>
            <person name="Shen Q."/>
            <person name="Zhang L."/>
            <person name="Liao Z."/>
            <person name="Wang S."/>
            <person name="Yan T."/>
            <person name="Shi P."/>
            <person name="Liu M."/>
            <person name="Fu X."/>
            <person name="Pan Q."/>
            <person name="Wang Y."/>
            <person name="Lv Z."/>
            <person name="Lu X."/>
            <person name="Zhang F."/>
            <person name="Jiang W."/>
            <person name="Ma Y."/>
            <person name="Chen M."/>
            <person name="Hao X."/>
            <person name="Li L."/>
            <person name="Tang Y."/>
            <person name="Lv G."/>
            <person name="Zhou Y."/>
            <person name="Sun X."/>
            <person name="Brodelius P.E."/>
            <person name="Rose J.K.C."/>
            <person name="Tang K."/>
        </authorList>
    </citation>
    <scope>NUCLEOTIDE SEQUENCE [LARGE SCALE GENOMIC DNA]</scope>
    <source>
        <strain evidence="4">cv. Huhao1</strain>
        <tissue evidence="3">Leaf</tissue>
    </source>
</reference>
<proteinExistence type="predicted"/>
<dbReference type="PANTHER" id="PTHR47376">
    <property type="entry name" value="OS02G0597700 PROTEIN"/>
    <property type="match status" value="1"/>
</dbReference>
<dbReference type="SUPFAM" id="SSF54236">
    <property type="entry name" value="Ubiquitin-like"/>
    <property type="match status" value="1"/>
</dbReference>
<gene>
    <name evidence="3" type="ORF">CTI12_AA357430</name>
</gene>
<feature type="compositionally biased region" description="Low complexity" evidence="1">
    <location>
        <begin position="12"/>
        <end position="24"/>
    </location>
</feature>
<dbReference type="Proteomes" id="UP000245207">
    <property type="component" value="Unassembled WGS sequence"/>
</dbReference>
<dbReference type="Gene3D" id="3.10.20.90">
    <property type="entry name" value="Phosphatidylinositol 3-kinase Catalytic Subunit, Chain A, domain 1"/>
    <property type="match status" value="1"/>
</dbReference>
<dbReference type="InterPro" id="IPR029071">
    <property type="entry name" value="Ubiquitin-like_domsf"/>
</dbReference>
<accession>A0A2U1MNY7</accession>
<feature type="region of interest" description="Disordered" evidence="1">
    <location>
        <begin position="1"/>
        <end position="39"/>
    </location>
</feature>
<dbReference type="STRING" id="35608.A0A2U1MNY7"/>
<feature type="domain" description="Ubiquitin-like" evidence="2">
    <location>
        <begin position="73"/>
        <end position="141"/>
    </location>
</feature>
<protein>
    <submittedName>
        <fullName evidence="3">Ubiquitin-related domain-containing protein</fullName>
    </submittedName>
</protein>
<dbReference type="EMBL" id="PKPP01004742">
    <property type="protein sequence ID" value="PWA62942.1"/>
    <property type="molecule type" value="Genomic_DNA"/>
</dbReference>
<keyword evidence="4" id="KW-1185">Reference proteome</keyword>
<comment type="caution">
    <text evidence="3">The sequence shown here is derived from an EMBL/GenBank/DDBJ whole genome shotgun (WGS) entry which is preliminary data.</text>
</comment>
<dbReference type="InterPro" id="IPR000626">
    <property type="entry name" value="Ubiquitin-like_dom"/>
</dbReference>
<dbReference type="AlphaFoldDB" id="A0A2U1MNY7"/>
<sequence length="165" mass="18359">MMMKLKSKRFSRSFSRLRSASGKGSSDGDGSAKETAPTRMDMGMGEVKWEMRPGGMLVQRREIGGASVAEGVITVRVTNVSNWHDISIQPTSTFGELKKMLSKVTSLDVKEQRLLFKGKERDDEEHLHMVGVRDNDKVLLLQDPAIKAKKLLGLAKPPIYRTISV</sequence>
<name>A0A2U1MNY7_ARTAN</name>
<organism evidence="3 4">
    <name type="scientific">Artemisia annua</name>
    <name type="common">Sweet wormwood</name>
    <dbReference type="NCBI Taxonomy" id="35608"/>
    <lineage>
        <taxon>Eukaryota</taxon>
        <taxon>Viridiplantae</taxon>
        <taxon>Streptophyta</taxon>
        <taxon>Embryophyta</taxon>
        <taxon>Tracheophyta</taxon>
        <taxon>Spermatophyta</taxon>
        <taxon>Magnoliopsida</taxon>
        <taxon>eudicotyledons</taxon>
        <taxon>Gunneridae</taxon>
        <taxon>Pentapetalae</taxon>
        <taxon>asterids</taxon>
        <taxon>campanulids</taxon>
        <taxon>Asterales</taxon>
        <taxon>Asteraceae</taxon>
        <taxon>Asteroideae</taxon>
        <taxon>Anthemideae</taxon>
        <taxon>Artemisiinae</taxon>
        <taxon>Artemisia</taxon>
    </lineage>
</organism>
<dbReference type="OrthoDB" id="428577at2759"/>
<evidence type="ECO:0000256" key="1">
    <source>
        <dbReference type="SAM" id="MobiDB-lite"/>
    </source>
</evidence>
<evidence type="ECO:0000313" key="3">
    <source>
        <dbReference type="EMBL" id="PWA62942.1"/>
    </source>
</evidence>
<dbReference type="Pfam" id="PF00240">
    <property type="entry name" value="ubiquitin"/>
    <property type="match status" value="1"/>
</dbReference>
<dbReference type="PROSITE" id="PS50053">
    <property type="entry name" value="UBIQUITIN_2"/>
    <property type="match status" value="1"/>
</dbReference>